<sequence length="519" mass="57401">MRRSCETPVRMPSPRDTAASNNKQEASNMADLGKKYCVNCLADVTNLRLRCTDCPDIELCPECFSAGAEIGNHRRWHGYQQVDGGRFTLWGPEAEGGWTSREEQSLLDAIEQYGFGNWEDMATHVGASRTPQEVMDHYVRMYIHGNLGKACVPESIPNRVTDHTCPSGAPLSPSLTTPLPPLDVTLGEQQQLGYMPLRDDYEIEYDQEAEKLISGLSVNYDDEDVEIEMKRAHVDMYVRKLRERQRRKNVARDYNLVPVFLGRDKKDKEKPGTLGVVGGGGSVGAVGVGGGVVGTLLMLTNPIVTPGAAAVPTVPKRKITKEEKEQRVKLRGMCQFMALREFEDFFDNIHKERVLRVKVRELQRYRRNGIARLDESAEYESARHKREKRKENKSVATSKTGRGGGLGTGGGGGGLGGGAGGVGVGGGAIKEEGKEGEFAAIENLSGFELLSDREKVLCNTLNLSPTRYLTVKTIIIKDHLQKRQGITSKSRLPGYLDKVLKKRILSFLTESGWISRDMS</sequence>
<keyword evidence="2" id="KW-0479">Metal-binding</keyword>
<evidence type="ECO:0000259" key="11">
    <source>
        <dbReference type="PROSITE" id="PS50090"/>
    </source>
</evidence>
<dbReference type="GO" id="GO:0070461">
    <property type="term" value="C:SAGA-type complex"/>
    <property type="evidence" value="ECO:0007669"/>
    <property type="project" value="TreeGrafter"/>
</dbReference>
<dbReference type="GO" id="GO:0008270">
    <property type="term" value="F:zinc ion binding"/>
    <property type="evidence" value="ECO:0007669"/>
    <property type="project" value="UniProtKB-KW"/>
</dbReference>
<feature type="domain" description="Myb-like" evidence="11">
    <location>
        <begin position="95"/>
        <end position="142"/>
    </location>
</feature>
<evidence type="ECO:0000256" key="5">
    <source>
        <dbReference type="ARBA" id="ARBA00023015"/>
    </source>
</evidence>
<dbReference type="InterPro" id="IPR009057">
    <property type="entry name" value="Homeodomain-like_sf"/>
</dbReference>
<dbReference type="GO" id="GO:0005634">
    <property type="term" value="C:nucleus"/>
    <property type="evidence" value="ECO:0007669"/>
    <property type="project" value="UniProtKB-SubCell"/>
</dbReference>
<dbReference type="InterPro" id="IPR041983">
    <property type="entry name" value="ADA2-like_ZZ"/>
</dbReference>
<keyword evidence="15" id="KW-1185">Reference proteome</keyword>
<reference evidence="14" key="2">
    <citation type="submission" date="2025-09" db="UniProtKB">
        <authorList>
            <consortium name="Ensembl"/>
        </authorList>
    </citation>
    <scope>IDENTIFICATION</scope>
</reference>
<dbReference type="GO" id="GO:0003682">
    <property type="term" value="F:chromatin binding"/>
    <property type="evidence" value="ECO:0007669"/>
    <property type="project" value="TreeGrafter"/>
</dbReference>
<dbReference type="InterPro" id="IPR036388">
    <property type="entry name" value="WH-like_DNA-bd_sf"/>
</dbReference>
<name>A0A8C7KNG9_ONCKI</name>
<evidence type="ECO:0000256" key="8">
    <source>
        <dbReference type="PIRNR" id="PIRNR025024"/>
    </source>
</evidence>
<evidence type="ECO:0000256" key="6">
    <source>
        <dbReference type="ARBA" id="ARBA00023163"/>
    </source>
</evidence>
<dbReference type="PROSITE" id="PS01357">
    <property type="entry name" value="ZF_ZZ_1"/>
    <property type="match status" value="1"/>
</dbReference>
<dbReference type="AlphaFoldDB" id="A0A8C7KNG9"/>
<dbReference type="InterPro" id="IPR001005">
    <property type="entry name" value="SANT/Myb"/>
</dbReference>
<keyword evidence="6 8" id="KW-0804">Transcription</keyword>
<feature type="domain" description="ZZ-type" evidence="12">
    <location>
        <begin position="32"/>
        <end position="87"/>
    </location>
</feature>
<evidence type="ECO:0000259" key="12">
    <source>
        <dbReference type="PROSITE" id="PS50135"/>
    </source>
</evidence>
<evidence type="ECO:0000259" key="13">
    <source>
        <dbReference type="PROSITE" id="PS51293"/>
    </source>
</evidence>
<evidence type="ECO:0000256" key="3">
    <source>
        <dbReference type="ARBA" id="ARBA00022771"/>
    </source>
</evidence>
<dbReference type="FunFam" id="3.30.60.90:FF:000011">
    <property type="entry name" value="Transcriptional adapter"/>
    <property type="match status" value="1"/>
</dbReference>
<dbReference type="InterPro" id="IPR000433">
    <property type="entry name" value="Znf_ZZ"/>
</dbReference>
<dbReference type="PROSITE" id="PS50090">
    <property type="entry name" value="MYB_LIKE"/>
    <property type="match status" value="1"/>
</dbReference>
<evidence type="ECO:0000256" key="10">
    <source>
        <dbReference type="SAM" id="MobiDB-lite"/>
    </source>
</evidence>
<evidence type="ECO:0000256" key="4">
    <source>
        <dbReference type="ARBA" id="ARBA00022833"/>
    </source>
</evidence>
<dbReference type="InterPro" id="IPR016827">
    <property type="entry name" value="Ada2/TADA2"/>
</dbReference>
<feature type="domain" description="SANT" evidence="13">
    <location>
        <begin position="93"/>
        <end position="146"/>
    </location>
</feature>
<dbReference type="Ensembl" id="ENSOKIT00005107359.1">
    <property type="protein sequence ID" value="ENSOKIP00005100172.1"/>
    <property type="gene ID" value="ENSOKIG00005044130.1"/>
</dbReference>
<gene>
    <name evidence="14" type="primary">TADA2B</name>
    <name evidence="14" type="synonym">LOC109906615</name>
</gene>
<dbReference type="PANTHER" id="PTHR12374:SF63">
    <property type="entry name" value="TRANSCRIPTIONAL ADAPTER 2-BETA"/>
    <property type="match status" value="1"/>
</dbReference>
<dbReference type="PROSITE" id="PS51293">
    <property type="entry name" value="SANT"/>
    <property type="match status" value="1"/>
</dbReference>
<evidence type="ECO:0000313" key="14">
    <source>
        <dbReference type="Ensembl" id="ENSOKIP00005100172.1"/>
    </source>
</evidence>
<reference evidence="14" key="1">
    <citation type="submission" date="2025-08" db="UniProtKB">
        <authorList>
            <consortium name="Ensembl"/>
        </authorList>
    </citation>
    <scope>IDENTIFICATION</scope>
</reference>
<evidence type="ECO:0000256" key="1">
    <source>
        <dbReference type="ARBA" id="ARBA00004123"/>
    </source>
</evidence>
<dbReference type="FunFam" id="1.10.10.60:FF:000170">
    <property type="entry name" value="Transcriptional adapter"/>
    <property type="match status" value="1"/>
</dbReference>
<keyword evidence="7 8" id="KW-0539">Nucleus</keyword>
<dbReference type="GO" id="GO:0006338">
    <property type="term" value="P:chromatin remodeling"/>
    <property type="evidence" value="ECO:0007669"/>
    <property type="project" value="TreeGrafter"/>
</dbReference>
<keyword evidence="5 8" id="KW-0805">Transcription regulation</keyword>
<dbReference type="Gene3D" id="1.10.10.10">
    <property type="entry name" value="Winged helix-like DNA-binding domain superfamily/Winged helix DNA-binding domain"/>
    <property type="match status" value="1"/>
</dbReference>
<feature type="region of interest" description="Disordered" evidence="10">
    <location>
        <begin position="1"/>
        <end position="25"/>
    </location>
</feature>
<dbReference type="Gene3D" id="1.10.10.60">
    <property type="entry name" value="Homeodomain-like"/>
    <property type="match status" value="1"/>
</dbReference>
<dbReference type="InterPro" id="IPR056267">
    <property type="entry name" value="Ada2b_C"/>
</dbReference>
<dbReference type="PROSITE" id="PS50135">
    <property type="entry name" value="ZF_ZZ_2"/>
    <property type="match status" value="1"/>
</dbReference>
<dbReference type="CDD" id="cd02335">
    <property type="entry name" value="ZZ_ADA2"/>
    <property type="match status" value="1"/>
</dbReference>
<evidence type="ECO:0000313" key="15">
    <source>
        <dbReference type="Proteomes" id="UP000694557"/>
    </source>
</evidence>
<dbReference type="CDD" id="cd00167">
    <property type="entry name" value="SANT"/>
    <property type="match status" value="1"/>
</dbReference>
<feature type="region of interest" description="Disordered" evidence="10">
    <location>
        <begin position="377"/>
        <end position="412"/>
    </location>
</feature>
<proteinExistence type="predicted"/>
<evidence type="ECO:0000256" key="2">
    <source>
        <dbReference type="ARBA" id="ARBA00022723"/>
    </source>
</evidence>
<dbReference type="SMART" id="SM00717">
    <property type="entry name" value="SANT"/>
    <property type="match status" value="1"/>
</dbReference>
<dbReference type="InterPro" id="IPR017884">
    <property type="entry name" value="SANT_dom"/>
</dbReference>
<comment type="subcellular location">
    <subcellularLocation>
        <location evidence="1 8">Nucleus</location>
    </subcellularLocation>
</comment>
<dbReference type="PANTHER" id="PTHR12374">
    <property type="entry name" value="TRANSCRIPTIONAL ADAPTOR 2 ADA2 -RELATED"/>
    <property type="match status" value="1"/>
</dbReference>
<dbReference type="Pfam" id="PF25299">
    <property type="entry name" value="ZZ_ADA2"/>
    <property type="match status" value="1"/>
</dbReference>
<dbReference type="SMART" id="SM00291">
    <property type="entry name" value="ZnF_ZZ"/>
    <property type="match status" value="1"/>
</dbReference>
<dbReference type="SUPFAM" id="SSF57850">
    <property type="entry name" value="RING/U-box"/>
    <property type="match status" value="1"/>
</dbReference>
<dbReference type="InterPro" id="IPR055141">
    <property type="entry name" value="TADA2A_B-like_dom"/>
</dbReference>
<dbReference type="Proteomes" id="UP000694557">
    <property type="component" value="Unassembled WGS sequence"/>
</dbReference>
<dbReference type="Gene3D" id="3.30.60.90">
    <property type="match status" value="1"/>
</dbReference>
<dbReference type="GeneTree" id="ENSGT00940000157318"/>
<protein>
    <recommendedName>
        <fullName evidence="8">Transcriptional adapter</fullName>
    </recommendedName>
</protein>
<keyword evidence="3 9" id="KW-0863">Zinc-finger</keyword>
<evidence type="ECO:0000256" key="9">
    <source>
        <dbReference type="PROSITE-ProRule" id="PRU00228"/>
    </source>
</evidence>
<dbReference type="GO" id="GO:0006357">
    <property type="term" value="P:regulation of transcription by RNA polymerase II"/>
    <property type="evidence" value="ECO:0007669"/>
    <property type="project" value="InterPro"/>
</dbReference>
<dbReference type="SUPFAM" id="SSF46689">
    <property type="entry name" value="Homeodomain-like"/>
    <property type="match status" value="2"/>
</dbReference>
<organism evidence="14 15">
    <name type="scientific">Oncorhynchus kisutch</name>
    <name type="common">Coho salmon</name>
    <name type="synonym">Salmo kisutch</name>
    <dbReference type="NCBI Taxonomy" id="8019"/>
    <lineage>
        <taxon>Eukaryota</taxon>
        <taxon>Metazoa</taxon>
        <taxon>Chordata</taxon>
        <taxon>Craniata</taxon>
        <taxon>Vertebrata</taxon>
        <taxon>Euteleostomi</taxon>
        <taxon>Actinopterygii</taxon>
        <taxon>Neopterygii</taxon>
        <taxon>Teleostei</taxon>
        <taxon>Protacanthopterygii</taxon>
        <taxon>Salmoniformes</taxon>
        <taxon>Salmonidae</taxon>
        <taxon>Salmoninae</taxon>
        <taxon>Oncorhynchus</taxon>
    </lineage>
</organism>
<accession>A0A8C7KNG9</accession>
<dbReference type="FunFam" id="1.10.10.10:FF:000185">
    <property type="entry name" value="Transcriptional adapter"/>
    <property type="match status" value="1"/>
</dbReference>
<keyword evidence="4" id="KW-0862">Zinc</keyword>
<dbReference type="PIRSF" id="PIRSF025024">
    <property type="entry name" value="Transcriptional_adaptor_2"/>
    <property type="match status" value="1"/>
</dbReference>
<feature type="compositionally biased region" description="Gly residues" evidence="10">
    <location>
        <begin position="401"/>
        <end position="412"/>
    </location>
</feature>
<dbReference type="Pfam" id="PF00249">
    <property type="entry name" value="Myb_DNA-binding"/>
    <property type="match status" value="1"/>
</dbReference>
<dbReference type="Pfam" id="PF24533">
    <property type="entry name" value="Tri-helical_Ada2b_C"/>
    <property type="match status" value="1"/>
</dbReference>
<dbReference type="KEGG" id="oki:109906615"/>
<dbReference type="GO" id="GO:0003713">
    <property type="term" value="F:transcription coactivator activity"/>
    <property type="evidence" value="ECO:0007669"/>
    <property type="project" value="InterPro"/>
</dbReference>
<dbReference type="InterPro" id="IPR043145">
    <property type="entry name" value="Znf_ZZ_sf"/>
</dbReference>
<dbReference type="Pfam" id="PF22941">
    <property type="entry name" value="TADA2A-like_3rd"/>
    <property type="match status" value="1"/>
</dbReference>
<evidence type="ECO:0000256" key="7">
    <source>
        <dbReference type="ARBA" id="ARBA00023242"/>
    </source>
</evidence>